<dbReference type="GO" id="GO:0034993">
    <property type="term" value="C:meiotic nuclear membrane microtubule tethering complex"/>
    <property type="evidence" value="ECO:0007669"/>
    <property type="project" value="InterPro"/>
</dbReference>
<sequence length="507" mass="57244">MSMVIMKRSYASGSLKRKKRKEEDDKKKQDSGALLKFLSPQAFPKDTSTDEGTPSTSSSIHEEKADIGFYGMEEIWNSSDINPEQKSDIVKLLQSKNRLMGTIANLQKALNACEDSNAELEVQNTVLKNQMRSMNMSIKAMEQYRTEMDEIRAALAESQMANSSLKAQNNKLQKENKVLSNVIGASNNEMSDVLFASDTNKKKIVDLTQHIKALEKQLEQTTVELEEQGQIIINKKCMIDQQKASLEEMNAIELNLKARIKDLENQLEMALITGRGSFLKQDGTATENQLSLADELGQLSGFQNSASPPLYQVEFDDDVELDESAEFEVDVMERSHVKALADELKEALDEDTHKEKEEAVTCKSMEMTLRHGMEESRKHEEVDEVINHVEVKEEVTDETVEMDISCEEMVKHEMREAQEPEVMEQLIRQGDIHESIKLEMGKAEFNNYVDSGAERPVRAQISLLEEENKPDEKSSVCLEQTHRSFQRAALVTGAIGLGLLIFLKIKA</sequence>
<dbReference type="PANTHER" id="PTHR47300:SF1">
    <property type="entry name" value="PROTEIN KASH5"/>
    <property type="match status" value="1"/>
</dbReference>
<dbReference type="Pfam" id="PF14662">
    <property type="entry name" value="KASH_CCD"/>
    <property type="match status" value="1"/>
</dbReference>
<dbReference type="GO" id="GO:0034397">
    <property type="term" value="P:telomere localization"/>
    <property type="evidence" value="ECO:0007669"/>
    <property type="project" value="InterPro"/>
</dbReference>
<feature type="coiled-coil region" evidence="1">
    <location>
        <begin position="103"/>
        <end position="273"/>
    </location>
</feature>
<organism evidence="4 5">
    <name type="scientific">Alosa alosa</name>
    <name type="common">allis shad</name>
    <dbReference type="NCBI Taxonomy" id="278164"/>
    <lineage>
        <taxon>Eukaryota</taxon>
        <taxon>Metazoa</taxon>
        <taxon>Chordata</taxon>
        <taxon>Craniata</taxon>
        <taxon>Vertebrata</taxon>
        <taxon>Euteleostomi</taxon>
        <taxon>Actinopterygii</taxon>
        <taxon>Neopterygii</taxon>
        <taxon>Teleostei</taxon>
        <taxon>Clupei</taxon>
        <taxon>Clupeiformes</taxon>
        <taxon>Clupeoidei</taxon>
        <taxon>Clupeidae</taxon>
        <taxon>Alosa</taxon>
    </lineage>
</organism>
<dbReference type="GO" id="GO:0007015">
    <property type="term" value="P:actin filament organization"/>
    <property type="evidence" value="ECO:0007669"/>
    <property type="project" value="TreeGrafter"/>
</dbReference>
<protein>
    <recommendedName>
        <fullName evidence="3">KASH5-like coiled-coil domain-containing protein</fullName>
    </recommendedName>
</protein>
<feature type="region of interest" description="Disordered" evidence="2">
    <location>
        <begin position="1"/>
        <end position="62"/>
    </location>
</feature>
<dbReference type="GO" id="GO:0051653">
    <property type="term" value="P:spindle localization"/>
    <property type="evidence" value="ECO:0007669"/>
    <property type="project" value="TreeGrafter"/>
</dbReference>
<name>A0AAV6FZA4_9TELE</name>
<proteinExistence type="predicted"/>
<dbReference type="PANTHER" id="PTHR47300">
    <property type="entry name" value="PROTEIN KASH5"/>
    <property type="match status" value="1"/>
</dbReference>
<feature type="domain" description="KASH5-like coiled-coil" evidence="3">
    <location>
        <begin position="91"/>
        <end position="269"/>
    </location>
</feature>
<dbReference type="GO" id="GO:0007129">
    <property type="term" value="P:homologous chromosome pairing at meiosis"/>
    <property type="evidence" value="ECO:0007669"/>
    <property type="project" value="TreeGrafter"/>
</dbReference>
<dbReference type="GO" id="GO:0000781">
    <property type="term" value="C:chromosome, telomeric region"/>
    <property type="evidence" value="ECO:0007669"/>
    <property type="project" value="TreeGrafter"/>
</dbReference>
<dbReference type="AlphaFoldDB" id="A0AAV6FZA4"/>
<dbReference type="InterPro" id="IPR028168">
    <property type="entry name" value="KASH5_CC"/>
</dbReference>
<comment type="caution">
    <text evidence="4">The sequence shown here is derived from an EMBL/GenBank/DDBJ whole genome shotgun (WGS) entry which is preliminary data.</text>
</comment>
<dbReference type="GO" id="GO:0090619">
    <property type="term" value="C:meiotic spindle pole"/>
    <property type="evidence" value="ECO:0007669"/>
    <property type="project" value="TreeGrafter"/>
</dbReference>
<keyword evidence="1" id="KW-0175">Coiled coil</keyword>
<feature type="compositionally biased region" description="Polar residues" evidence="2">
    <location>
        <begin position="50"/>
        <end position="59"/>
    </location>
</feature>
<evidence type="ECO:0000256" key="2">
    <source>
        <dbReference type="SAM" id="MobiDB-lite"/>
    </source>
</evidence>
<dbReference type="GO" id="GO:0070840">
    <property type="term" value="F:dynein complex binding"/>
    <property type="evidence" value="ECO:0007669"/>
    <property type="project" value="TreeGrafter"/>
</dbReference>
<dbReference type="GO" id="GO:0005640">
    <property type="term" value="C:nuclear outer membrane"/>
    <property type="evidence" value="ECO:0007669"/>
    <property type="project" value="TreeGrafter"/>
</dbReference>
<dbReference type="GO" id="GO:0090220">
    <property type="term" value="P:chromosome localization to nuclear envelope involved in homologous chromosome segregation"/>
    <property type="evidence" value="ECO:0007669"/>
    <property type="project" value="TreeGrafter"/>
</dbReference>
<feature type="compositionally biased region" description="Basic and acidic residues" evidence="2">
    <location>
        <begin position="21"/>
        <end position="30"/>
    </location>
</feature>
<gene>
    <name evidence="4" type="ORF">AALO_G00209080</name>
</gene>
<evidence type="ECO:0000256" key="1">
    <source>
        <dbReference type="SAM" id="Coils"/>
    </source>
</evidence>
<evidence type="ECO:0000259" key="3">
    <source>
        <dbReference type="Pfam" id="PF14662"/>
    </source>
</evidence>
<reference evidence="4" key="1">
    <citation type="submission" date="2020-10" db="EMBL/GenBank/DDBJ databases">
        <title>Chromosome-scale genome assembly of the Allis shad, Alosa alosa.</title>
        <authorList>
            <person name="Margot Z."/>
            <person name="Christophe K."/>
            <person name="Cabau C."/>
            <person name="Louis A."/>
            <person name="Berthelot C."/>
            <person name="Parey E."/>
            <person name="Roest Crollius H."/>
            <person name="Montfort J."/>
            <person name="Robinson-Rechavi M."/>
            <person name="Bucao C."/>
            <person name="Bouchez O."/>
            <person name="Gislard M."/>
            <person name="Lluch J."/>
            <person name="Milhes M."/>
            <person name="Lampietro C."/>
            <person name="Lopez Roques C."/>
            <person name="Donnadieu C."/>
            <person name="Braasch I."/>
            <person name="Desvignes T."/>
            <person name="Postlethwait J."/>
            <person name="Bobe J."/>
            <person name="Guiguen Y."/>
        </authorList>
    </citation>
    <scope>NUCLEOTIDE SEQUENCE</scope>
    <source>
        <strain evidence="4">M-15738</strain>
        <tissue evidence="4">Blood</tissue>
    </source>
</reference>
<dbReference type="GO" id="GO:0000800">
    <property type="term" value="C:lateral element"/>
    <property type="evidence" value="ECO:0007669"/>
    <property type="project" value="TreeGrafter"/>
</dbReference>
<keyword evidence="5" id="KW-1185">Reference proteome</keyword>
<evidence type="ECO:0000313" key="4">
    <source>
        <dbReference type="EMBL" id="KAG5268173.1"/>
    </source>
</evidence>
<accession>A0AAV6FZA4</accession>
<evidence type="ECO:0000313" key="5">
    <source>
        <dbReference type="Proteomes" id="UP000823561"/>
    </source>
</evidence>
<dbReference type="GO" id="GO:0051225">
    <property type="term" value="P:spindle assembly"/>
    <property type="evidence" value="ECO:0007669"/>
    <property type="project" value="TreeGrafter"/>
</dbReference>
<dbReference type="InterPro" id="IPR028170">
    <property type="entry name" value="KASH5"/>
</dbReference>
<dbReference type="EMBL" id="JADWDJ010000016">
    <property type="protein sequence ID" value="KAG5268173.1"/>
    <property type="molecule type" value="Genomic_DNA"/>
</dbReference>
<dbReference type="Proteomes" id="UP000823561">
    <property type="component" value="Chromosome 16"/>
</dbReference>